<evidence type="ECO:0000256" key="1">
    <source>
        <dbReference type="SAM" id="Phobius"/>
    </source>
</evidence>
<reference evidence="2" key="1">
    <citation type="journal article" date="2021" name="Microb. Physiol.">
        <title>Proteogenomic Insights into the Physiology of Marine, Sulfate-Reducing, Filamentous Desulfonema limicola and Desulfonema magnum.</title>
        <authorList>
            <person name="Schnaars V."/>
            <person name="Wohlbrand L."/>
            <person name="Scheve S."/>
            <person name="Hinrichs C."/>
            <person name="Reinhardt R."/>
            <person name="Rabus R."/>
        </authorList>
    </citation>
    <scope>NUCLEOTIDE SEQUENCE</scope>
    <source>
        <strain evidence="2">5ac10</strain>
    </source>
</reference>
<evidence type="ECO:0000313" key="2">
    <source>
        <dbReference type="EMBL" id="QTA83749.1"/>
    </source>
</evidence>
<dbReference type="KEGG" id="dli:dnl_61640"/>
<dbReference type="RefSeq" id="WP_207689550.1">
    <property type="nucleotide sequence ID" value="NZ_CP061799.1"/>
</dbReference>
<keyword evidence="1" id="KW-1133">Transmembrane helix</keyword>
<proteinExistence type="predicted"/>
<dbReference type="EMBL" id="CP061799">
    <property type="protein sequence ID" value="QTA83749.1"/>
    <property type="molecule type" value="Genomic_DNA"/>
</dbReference>
<keyword evidence="1" id="KW-0812">Transmembrane</keyword>
<accession>A0A975BDP0</accession>
<sequence length="129" mass="16017">MLARPRFKTPQEREQYYRWKVRAGILLAVILFGVIIFQTGHEKHLALKEKRLALDDYQHDYVMRREIENRHKQCFEYNYSRRTKFHPEFFDRQGYRQCLNMEFEQWLAEKRKQKAGQNEIYKQIQEVMN</sequence>
<evidence type="ECO:0000313" key="3">
    <source>
        <dbReference type="Proteomes" id="UP000663720"/>
    </source>
</evidence>
<dbReference type="AlphaFoldDB" id="A0A975BDP0"/>
<dbReference type="Proteomes" id="UP000663720">
    <property type="component" value="Chromosome"/>
</dbReference>
<organism evidence="2 3">
    <name type="scientific">Desulfonema limicola</name>
    <dbReference type="NCBI Taxonomy" id="45656"/>
    <lineage>
        <taxon>Bacteria</taxon>
        <taxon>Pseudomonadati</taxon>
        <taxon>Thermodesulfobacteriota</taxon>
        <taxon>Desulfobacteria</taxon>
        <taxon>Desulfobacterales</taxon>
        <taxon>Desulfococcaceae</taxon>
        <taxon>Desulfonema</taxon>
    </lineage>
</organism>
<name>A0A975BDP0_9BACT</name>
<gene>
    <name evidence="2" type="ORF">dnl_61640</name>
</gene>
<keyword evidence="1" id="KW-0472">Membrane</keyword>
<keyword evidence="3" id="KW-1185">Reference proteome</keyword>
<feature type="transmembrane region" description="Helical" evidence="1">
    <location>
        <begin position="21"/>
        <end position="40"/>
    </location>
</feature>
<protein>
    <submittedName>
        <fullName evidence="2">Uncharacterized protein</fullName>
    </submittedName>
</protein>